<dbReference type="PROSITE" id="PS51158">
    <property type="entry name" value="ALPHA_KINASE"/>
    <property type="match status" value="1"/>
</dbReference>
<feature type="domain" description="Alpha-type protein kinase" evidence="7">
    <location>
        <begin position="1"/>
        <end position="117"/>
    </location>
</feature>
<dbReference type="InterPro" id="IPR004166">
    <property type="entry name" value="a-kinase_dom"/>
</dbReference>
<dbReference type="Gene3D" id="3.20.200.10">
    <property type="entry name" value="MHCK/EF2 kinase"/>
    <property type="match status" value="1"/>
</dbReference>
<keyword evidence="2" id="KW-0808">Transferase</keyword>
<dbReference type="OrthoDB" id="2744370at2759"/>
<evidence type="ECO:0000313" key="9">
    <source>
        <dbReference type="Proteomes" id="UP000807306"/>
    </source>
</evidence>
<evidence type="ECO:0000313" key="8">
    <source>
        <dbReference type="EMBL" id="KAF9521496.1"/>
    </source>
</evidence>
<evidence type="ECO:0000256" key="3">
    <source>
        <dbReference type="ARBA" id="ARBA00022741"/>
    </source>
</evidence>
<dbReference type="GO" id="GO:1903013">
    <property type="term" value="P:response to differentiation-inducing factor 1"/>
    <property type="evidence" value="ECO:0007669"/>
    <property type="project" value="TreeGrafter"/>
</dbReference>
<keyword evidence="5" id="KW-0067">ATP-binding</keyword>
<dbReference type="Pfam" id="PF02816">
    <property type="entry name" value="Alpha_kinase"/>
    <property type="match status" value="1"/>
</dbReference>
<name>A0A9P6E2V7_9AGAR</name>
<reference evidence="8" key="1">
    <citation type="submission" date="2020-11" db="EMBL/GenBank/DDBJ databases">
        <authorList>
            <consortium name="DOE Joint Genome Institute"/>
            <person name="Ahrendt S."/>
            <person name="Riley R."/>
            <person name="Andreopoulos W."/>
            <person name="Labutti K."/>
            <person name="Pangilinan J."/>
            <person name="Ruiz-Duenas F.J."/>
            <person name="Barrasa J.M."/>
            <person name="Sanchez-Garcia M."/>
            <person name="Camarero S."/>
            <person name="Miyauchi S."/>
            <person name="Serrano A."/>
            <person name="Linde D."/>
            <person name="Babiker R."/>
            <person name="Drula E."/>
            <person name="Ayuso-Fernandez I."/>
            <person name="Pacheco R."/>
            <person name="Padilla G."/>
            <person name="Ferreira P."/>
            <person name="Barriuso J."/>
            <person name="Kellner H."/>
            <person name="Castanera R."/>
            <person name="Alfaro M."/>
            <person name="Ramirez L."/>
            <person name="Pisabarro A.G."/>
            <person name="Kuo A."/>
            <person name="Tritt A."/>
            <person name="Lipzen A."/>
            <person name="He G."/>
            <person name="Yan M."/>
            <person name="Ng V."/>
            <person name="Cullen D."/>
            <person name="Martin F."/>
            <person name="Rosso M.-N."/>
            <person name="Henrissat B."/>
            <person name="Hibbett D."/>
            <person name="Martinez A.T."/>
            <person name="Grigoriev I.V."/>
        </authorList>
    </citation>
    <scope>NUCLEOTIDE SEQUENCE</scope>
    <source>
        <strain evidence="8">CBS 506.95</strain>
    </source>
</reference>
<keyword evidence="4 8" id="KW-0418">Kinase</keyword>
<protein>
    <submittedName>
        <fullName evidence="8">Kinase-like domain-containing protein</fullName>
    </submittedName>
</protein>
<sequence length="141" mass="15733">QDRNGFVWLVEKKRPMAIERFSGTLTHASSRTDLQATTIAAFSHFAYFLSKGNRVFADIQGTLTHLDKKDIMVLFDLMTHTPDGSLGVGDFGSDGIKTYIETHIYCDICVALTFKGKKAQDDDSGEEDQSDFEEDQLASED</sequence>
<keyword evidence="1" id="KW-0723">Serine/threonine-protein kinase</keyword>
<dbReference type="PANTHER" id="PTHR45992">
    <property type="entry name" value="EUKARYOTIC ELONGATION FACTOR 2 KINASE-RELATED"/>
    <property type="match status" value="1"/>
</dbReference>
<dbReference type="AlphaFoldDB" id="A0A9P6E2V7"/>
<dbReference type="SUPFAM" id="SSF56112">
    <property type="entry name" value="Protein kinase-like (PK-like)"/>
    <property type="match status" value="1"/>
</dbReference>
<evidence type="ECO:0000256" key="5">
    <source>
        <dbReference type="ARBA" id="ARBA00022840"/>
    </source>
</evidence>
<evidence type="ECO:0000256" key="2">
    <source>
        <dbReference type="ARBA" id="ARBA00022679"/>
    </source>
</evidence>
<proteinExistence type="predicted"/>
<feature type="non-terminal residue" evidence="8">
    <location>
        <position position="1"/>
    </location>
</feature>
<gene>
    <name evidence="8" type="ORF">CPB83DRAFT_778637</name>
</gene>
<comment type="caution">
    <text evidence="8">The sequence shown here is derived from an EMBL/GenBank/DDBJ whole genome shotgun (WGS) entry which is preliminary data.</text>
</comment>
<accession>A0A9P6E2V7</accession>
<dbReference type="InterPro" id="IPR051852">
    <property type="entry name" value="Alpha-type_PK"/>
</dbReference>
<organism evidence="8 9">
    <name type="scientific">Crepidotus variabilis</name>
    <dbReference type="NCBI Taxonomy" id="179855"/>
    <lineage>
        <taxon>Eukaryota</taxon>
        <taxon>Fungi</taxon>
        <taxon>Dikarya</taxon>
        <taxon>Basidiomycota</taxon>
        <taxon>Agaricomycotina</taxon>
        <taxon>Agaricomycetes</taxon>
        <taxon>Agaricomycetidae</taxon>
        <taxon>Agaricales</taxon>
        <taxon>Agaricineae</taxon>
        <taxon>Crepidotaceae</taxon>
        <taxon>Crepidotus</taxon>
    </lineage>
</organism>
<feature type="compositionally biased region" description="Acidic residues" evidence="6">
    <location>
        <begin position="122"/>
        <end position="141"/>
    </location>
</feature>
<dbReference type="InterPro" id="IPR011009">
    <property type="entry name" value="Kinase-like_dom_sf"/>
</dbReference>
<dbReference type="EMBL" id="MU158042">
    <property type="protein sequence ID" value="KAF9521496.1"/>
    <property type="molecule type" value="Genomic_DNA"/>
</dbReference>
<dbReference type="GO" id="GO:0004674">
    <property type="term" value="F:protein serine/threonine kinase activity"/>
    <property type="evidence" value="ECO:0007669"/>
    <property type="project" value="UniProtKB-KW"/>
</dbReference>
<dbReference type="GO" id="GO:0031037">
    <property type="term" value="P:myosin II filament disassembly"/>
    <property type="evidence" value="ECO:0007669"/>
    <property type="project" value="TreeGrafter"/>
</dbReference>
<evidence type="ECO:0000256" key="6">
    <source>
        <dbReference type="SAM" id="MobiDB-lite"/>
    </source>
</evidence>
<evidence type="ECO:0000259" key="7">
    <source>
        <dbReference type="PROSITE" id="PS51158"/>
    </source>
</evidence>
<dbReference type="Proteomes" id="UP000807306">
    <property type="component" value="Unassembled WGS sequence"/>
</dbReference>
<dbReference type="PANTHER" id="PTHR45992:SF2">
    <property type="entry name" value="EUKARYOTIC ELONGATION FACTOR 2 KINASE"/>
    <property type="match status" value="1"/>
</dbReference>
<feature type="region of interest" description="Disordered" evidence="6">
    <location>
        <begin position="118"/>
        <end position="141"/>
    </location>
</feature>
<evidence type="ECO:0000256" key="4">
    <source>
        <dbReference type="ARBA" id="ARBA00022777"/>
    </source>
</evidence>
<evidence type="ECO:0000256" key="1">
    <source>
        <dbReference type="ARBA" id="ARBA00022527"/>
    </source>
</evidence>
<keyword evidence="3" id="KW-0547">Nucleotide-binding</keyword>
<dbReference type="GO" id="GO:0005524">
    <property type="term" value="F:ATP binding"/>
    <property type="evidence" value="ECO:0007669"/>
    <property type="project" value="UniProtKB-KW"/>
</dbReference>
<keyword evidence="9" id="KW-1185">Reference proteome</keyword>